<dbReference type="RefSeq" id="WP_231326955.1">
    <property type="nucleotide sequence ID" value="NZ_CP088156.1"/>
</dbReference>
<sequence length="104" mass="11767">MTIIEHDFGIRQRQVERRFRTLLSLDALHEANVRANPIPYLERASERIYQLEKALFDALQAATAIPDDGGKTVSIGKAEHQRLLHCRAIVESAYAQLVADQPET</sequence>
<organism evidence="1 2">
    <name type="scientific">Bradyrhizobium ontarionense</name>
    <dbReference type="NCBI Taxonomy" id="2898149"/>
    <lineage>
        <taxon>Bacteria</taxon>
        <taxon>Pseudomonadati</taxon>
        <taxon>Pseudomonadota</taxon>
        <taxon>Alphaproteobacteria</taxon>
        <taxon>Hyphomicrobiales</taxon>
        <taxon>Nitrobacteraceae</taxon>
        <taxon>Bradyrhizobium</taxon>
    </lineage>
</organism>
<proteinExistence type="predicted"/>
<gene>
    <name evidence="1" type="ORF">LQG66_14865</name>
</gene>
<dbReference type="EMBL" id="CP088156">
    <property type="protein sequence ID" value="UFZ07505.1"/>
    <property type="molecule type" value="Genomic_DNA"/>
</dbReference>
<name>A0ABY3RJ84_9BRAD</name>
<keyword evidence="2" id="KW-1185">Reference proteome</keyword>
<protein>
    <submittedName>
        <fullName evidence="1">Uncharacterized protein</fullName>
    </submittedName>
</protein>
<dbReference type="Proteomes" id="UP001431010">
    <property type="component" value="Chromosome"/>
</dbReference>
<evidence type="ECO:0000313" key="2">
    <source>
        <dbReference type="Proteomes" id="UP001431010"/>
    </source>
</evidence>
<accession>A0ABY3RJ84</accession>
<reference evidence="1" key="1">
    <citation type="journal article" date="2024" name="Antonie Van Leeuwenhoek">
        <title>Bradyrhizobium ontarionense sp. nov., a novel bacterial symbiont isolated from Aeschynomene indica (Indian jointvetch), harbours photosynthesis, nitrogen fixation and nitrous oxide (N2O) reductase genes.</title>
        <authorList>
            <person name="Bromfield E.S.P."/>
            <person name="Cloutier S."/>
        </authorList>
    </citation>
    <scope>NUCLEOTIDE SEQUENCE</scope>
    <source>
        <strain evidence="1">A19</strain>
    </source>
</reference>
<evidence type="ECO:0000313" key="1">
    <source>
        <dbReference type="EMBL" id="UFZ07505.1"/>
    </source>
</evidence>